<organism evidence="2 3">
    <name type="scientific">Paragonimus skrjabini miyazakii</name>
    <dbReference type="NCBI Taxonomy" id="59628"/>
    <lineage>
        <taxon>Eukaryota</taxon>
        <taxon>Metazoa</taxon>
        <taxon>Spiralia</taxon>
        <taxon>Lophotrochozoa</taxon>
        <taxon>Platyhelminthes</taxon>
        <taxon>Trematoda</taxon>
        <taxon>Digenea</taxon>
        <taxon>Plagiorchiida</taxon>
        <taxon>Troglotremata</taxon>
        <taxon>Troglotrematidae</taxon>
        <taxon>Paragonimus</taxon>
    </lineage>
</organism>
<dbReference type="Proteomes" id="UP000822476">
    <property type="component" value="Unassembled WGS sequence"/>
</dbReference>
<feature type="compositionally biased region" description="Acidic residues" evidence="1">
    <location>
        <begin position="88"/>
        <end position="106"/>
    </location>
</feature>
<reference evidence="2" key="1">
    <citation type="submission" date="2019-07" db="EMBL/GenBank/DDBJ databases">
        <title>Annotation for the trematode Paragonimus miyazaki's.</title>
        <authorList>
            <person name="Choi Y.-J."/>
        </authorList>
    </citation>
    <scope>NUCLEOTIDE SEQUENCE</scope>
    <source>
        <strain evidence="2">Japan</strain>
    </source>
</reference>
<name>A0A8S9Z8C1_9TREM</name>
<evidence type="ECO:0000313" key="2">
    <source>
        <dbReference type="EMBL" id="KAF7259367.1"/>
    </source>
</evidence>
<dbReference type="OrthoDB" id="6260544at2759"/>
<dbReference type="EMBL" id="JTDE01001233">
    <property type="protein sequence ID" value="KAF7259367.1"/>
    <property type="molecule type" value="Genomic_DNA"/>
</dbReference>
<dbReference type="AlphaFoldDB" id="A0A8S9Z8C1"/>
<keyword evidence="3" id="KW-1185">Reference proteome</keyword>
<comment type="caution">
    <text evidence="2">The sequence shown here is derived from an EMBL/GenBank/DDBJ whole genome shotgun (WGS) entry which is preliminary data.</text>
</comment>
<gene>
    <name evidence="2" type="ORF">EG68_03523</name>
</gene>
<proteinExistence type="predicted"/>
<accession>A0A8S9Z8C1</accession>
<evidence type="ECO:0000313" key="3">
    <source>
        <dbReference type="Proteomes" id="UP000822476"/>
    </source>
</evidence>
<protein>
    <submittedName>
        <fullName evidence="2">Uncharacterized protein</fullName>
    </submittedName>
</protein>
<evidence type="ECO:0000256" key="1">
    <source>
        <dbReference type="SAM" id="MobiDB-lite"/>
    </source>
</evidence>
<feature type="compositionally biased region" description="Acidic residues" evidence="1">
    <location>
        <begin position="70"/>
        <end position="81"/>
    </location>
</feature>
<sequence length="106" mass="12054">MECLATPETLLRHLHRSSDRALMVLKTNYLSKPVEDPTLNGYVQLVSWLISLPINRLVDHLAGTATSRGDEDEPELEEDEPEQKTDEFVEEQQAPDDENGYESLTE</sequence>
<feature type="region of interest" description="Disordered" evidence="1">
    <location>
        <begin position="63"/>
        <end position="106"/>
    </location>
</feature>